<dbReference type="Proteomes" id="UP000053317">
    <property type="component" value="Unassembled WGS sequence"/>
</dbReference>
<gene>
    <name evidence="2" type="ORF">UCRPC4_g02562</name>
</gene>
<comment type="caution">
    <text evidence="2">The sequence shown here is derived from an EMBL/GenBank/DDBJ whole genome shotgun (WGS) entry which is preliminary data.</text>
</comment>
<dbReference type="SUPFAM" id="SSF53474">
    <property type="entry name" value="alpha/beta-Hydrolases"/>
    <property type="match status" value="1"/>
</dbReference>
<name>A0A0G2EPP4_PHACM</name>
<dbReference type="AlphaFoldDB" id="A0A0G2EPP4"/>
<proteinExistence type="predicted"/>
<feature type="domain" description="AB hydrolase-1" evidence="1">
    <location>
        <begin position="61"/>
        <end position="321"/>
    </location>
</feature>
<organism evidence="2 3">
    <name type="scientific">Phaeomoniella chlamydospora</name>
    <name type="common">Phaeoacremonium chlamydosporum</name>
    <dbReference type="NCBI Taxonomy" id="158046"/>
    <lineage>
        <taxon>Eukaryota</taxon>
        <taxon>Fungi</taxon>
        <taxon>Dikarya</taxon>
        <taxon>Ascomycota</taxon>
        <taxon>Pezizomycotina</taxon>
        <taxon>Eurotiomycetes</taxon>
        <taxon>Chaetothyriomycetidae</taxon>
        <taxon>Phaeomoniellales</taxon>
        <taxon>Phaeomoniellaceae</taxon>
        <taxon>Phaeomoniella</taxon>
    </lineage>
</organism>
<dbReference type="OrthoDB" id="294702at2759"/>
<reference evidence="2 3" key="2">
    <citation type="submission" date="2015-05" db="EMBL/GenBank/DDBJ databases">
        <authorList>
            <person name="Morales-Cruz A."/>
            <person name="Amrine K.C."/>
            <person name="Cantu D."/>
        </authorList>
    </citation>
    <scope>NUCLEOTIDE SEQUENCE [LARGE SCALE GENOMIC DNA]</scope>
    <source>
        <strain evidence="2">UCRPC4</strain>
    </source>
</reference>
<evidence type="ECO:0000313" key="3">
    <source>
        <dbReference type="Proteomes" id="UP000053317"/>
    </source>
</evidence>
<dbReference type="InterPro" id="IPR029058">
    <property type="entry name" value="AB_hydrolase_fold"/>
</dbReference>
<dbReference type="GO" id="GO:0016787">
    <property type="term" value="F:hydrolase activity"/>
    <property type="evidence" value="ECO:0007669"/>
    <property type="project" value="UniProtKB-KW"/>
</dbReference>
<dbReference type="Gene3D" id="3.40.50.1820">
    <property type="entry name" value="alpha/beta hydrolase"/>
    <property type="match status" value="1"/>
</dbReference>
<evidence type="ECO:0000259" key="1">
    <source>
        <dbReference type="Pfam" id="PF12697"/>
    </source>
</evidence>
<reference evidence="2 3" key="1">
    <citation type="submission" date="2015-05" db="EMBL/GenBank/DDBJ databases">
        <title>Distinctive expansion of gene families associated with plant cell wall degradation and secondary metabolism in the genomes of grapevine trunk pathogens.</title>
        <authorList>
            <person name="Lawrence D.P."/>
            <person name="Travadon R."/>
            <person name="Rolshausen P.E."/>
            <person name="Baumgartner K."/>
        </authorList>
    </citation>
    <scope>NUCLEOTIDE SEQUENCE [LARGE SCALE GENOMIC DNA]</scope>
    <source>
        <strain evidence="2">UCRPC4</strain>
    </source>
</reference>
<dbReference type="Pfam" id="PF12697">
    <property type="entry name" value="Abhydrolase_6"/>
    <property type="match status" value="1"/>
</dbReference>
<dbReference type="PANTHER" id="PTHR45763:SF46">
    <property type="entry name" value="AB HYDROLASE-1 DOMAIN-CONTAINING PROTEIN"/>
    <property type="match status" value="1"/>
</dbReference>
<keyword evidence="2" id="KW-0378">Hydrolase</keyword>
<accession>A0A0G2EPP4</accession>
<evidence type="ECO:0000313" key="2">
    <source>
        <dbReference type="EMBL" id="KKY24096.1"/>
    </source>
</evidence>
<dbReference type="InterPro" id="IPR000073">
    <property type="entry name" value="AB_hydrolase_1"/>
</dbReference>
<sequence>MSISNVGRRFILNSGPRTIFTKQLSTQIKAPAASKENQKCTLPDGRTLGFAEYGSPTGEPVFLFHGLPGSRLEGREWEQIGRKLGARIIATDRPGMGLSSFKPDRNLLDWPADVKYLAQHLNLDHYRVVGGSGGGPFAVACAKMLPKKNLHAVGILAGVGPWKYLGGKGMRWKGRIAFSMLAYTPWVTKWVVNSQLVPAAHHSDPQVFKNLMQTWKDDLNEKDRTVFQDSRTWDDTVDVMRECFRIGSEGYLQDGRIMTADWGFELEEVPFEGVKLWWGTDDEHTPVRMGRFMASHLKNAKLKEFPGATHMTVFFLHREEILRDLLRSD</sequence>
<protein>
    <submittedName>
        <fullName evidence="2">Putative alpha beta hydrolase</fullName>
    </submittedName>
</protein>
<dbReference type="EMBL" id="LCWF01000063">
    <property type="protein sequence ID" value="KKY24096.1"/>
    <property type="molecule type" value="Genomic_DNA"/>
</dbReference>
<dbReference type="PANTHER" id="PTHR45763">
    <property type="entry name" value="HYDROLASE, ALPHA/BETA FOLD FAMILY PROTEIN, EXPRESSED-RELATED"/>
    <property type="match status" value="1"/>
</dbReference>
<keyword evidence="3" id="KW-1185">Reference proteome</keyword>